<dbReference type="Gene3D" id="2.40.270.10">
    <property type="entry name" value="DNA-directed RNA polymerase, subunit 2, domain 6"/>
    <property type="match status" value="1"/>
</dbReference>
<comment type="catalytic activity">
    <reaction evidence="13 15">
        <text>RNA(n) + a ribonucleoside 5'-triphosphate = RNA(n+1) + diphosphate</text>
        <dbReference type="Rhea" id="RHEA:21248"/>
        <dbReference type="Rhea" id="RHEA-COMP:14527"/>
        <dbReference type="Rhea" id="RHEA-COMP:17342"/>
        <dbReference type="ChEBI" id="CHEBI:33019"/>
        <dbReference type="ChEBI" id="CHEBI:61557"/>
        <dbReference type="ChEBI" id="CHEBI:140395"/>
        <dbReference type="EC" id="2.7.7.6"/>
    </reaction>
</comment>
<keyword evidence="6 15" id="KW-0548">Nucleotidyltransferase</keyword>
<evidence type="ECO:0000256" key="13">
    <source>
        <dbReference type="ARBA" id="ARBA00048552"/>
    </source>
</evidence>
<dbReference type="PROSITE" id="PS01166">
    <property type="entry name" value="RNA_POL_BETA"/>
    <property type="match status" value="1"/>
</dbReference>
<dbReference type="InterPro" id="IPR007642">
    <property type="entry name" value="RNA_pol_Rpb2_2"/>
</dbReference>
<keyword evidence="10 15" id="KW-0804">Transcription</keyword>
<gene>
    <name evidence="22" type="ORF">OMED0929_LOCUS1758</name>
    <name evidence="23" type="ORF">OMED0929_LOCUS1759</name>
    <name evidence="24" type="ORF">OMED0929_LOCUS1760</name>
</gene>
<dbReference type="EC" id="2.7.7.6" evidence="15"/>
<keyword evidence="9" id="KW-0862">Zinc</keyword>
<dbReference type="Gene3D" id="2.40.50.150">
    <property type="match status" value="1"/>
</dbReference>
<dbReference type="GO" id="GO:0005634">
    <property type="term" value="C:nucleus"/>
    <property type="evidence" value="ECO:0007669"/>
    <property type="project" value="UniProtKB-SubCell"/>
</dbReference>
<feature type="domain" description="RNA polymerase Rpb2" evidence="18">
    <location>
        <begin position="215"/>
        <end position="368"/>
    </location>
</feature>
<dbReference type="PANTHER" id="PTHR20856">
    <property type="entry name" value="DNA-DIRECTED RNA POLYMERASE I SUBUNIT 2"/>
    <property type="match status" value="1"/>
</dbReference>
<dbReference type="Gene3D" id="3.90.1800.10">
    <property type="entry name" value="RNA polymerase alpha subunit dimerisation domain"/>
    <property type="match status" value="1"/>
</dbReference>
<keyword evidence="5 15" id="KW-0808">Transferase</keyword>
<dbReference type="GO" id="GO:0003677">
    <property type="term" value="F:DNA binding"/>
    <property type="evidence" value="ECO:0007669"/>
    <property type="project" value="InterPro"/>
</dbReference>
<dbReference type="EMBL" id="HBEW01002142">
    <property type="protein sequence ID" value="CAD8578487.1"/>
    <property type="molecule type" value="Transcribed_RNA"/>
</dbReference>
<dbReference type="InterPro" id="IPR007644">
    <property type="entry name" value="RNA_pol_bsu_protrusion"/>
</dbReference>
<dbReference type="FunFam" id="3.90.1800.10:FF:000004">
    <property type="entry name" value="DNA-directed RNA polymerase subunit beta"/>
    <property type="match status" value="1"/>
</dbReference>
<evidence type="ECO:0000256" key="3">
    <source>
        <dbReference type="ARBA" id="ARBA00006835"/>
    </source>
</evidence>
<keyword evidence="4 15" id="KW-0240">DNA-directed RNA polymerase</keyword>
<feature type="domain" description="RNA polymerase beta subunit protrusion" evidence="19">
    <location>
        <begin position="23"/>
        <end position="409"/>
    </location>
</feature>
<dbReference type="Gene3D" id="3.90.1110.10">
    <property type="entry name" value="RNA polymerase Rpb2, domain 2"/>
    <property type="match status" value="1"/>
</dbReference>
<evidence type="ECO:0000256" key="11">
    <source>
        <dbReference type="ARBA" id="ARBA00023242"/>
    </source>
</evidence>
<evidence type="ECO:0000259" key="18">
    <source>
        <dbReference type="Pfam" id="PF04561"/>
    </source>
</evidence>
<evidence type="ECO:0000313" key="23">
    <source>
        <dbReference type="EMBL" id="CAD8578487.1"/>
    </source>
</evidence>
<comment type="subunit">
    <text evidence="12">In plastids the minimal PEP RNA polymerase catalytic core is composed of four subunits: alpha, beta, beta', and beta''. When a (nuclear-encoded) sigma factor is associated with the core the holoenzyme is formed, which can initiate transcription.</text>
</comment>
<dbReference type="GO" id="GO:0008270">
    <property type="term" value="F:zinc ion binding"/>
    <property type="evidence" value="ECO:0007669"/>
    <property type="project" value="UniProtKB-KW"/>
</dbReference>
<keyword evidence="11" id="KW-0539">Nucleus</keyword>
<evidence type="ECO:0000259" key="21">
    <source>
        <dbReference type="Pfam" id="PF06883"/>
    </source>
</evidence>
<dbReference type="FunFam" id="2.40.270.10:FF:000006">
    <property type="entry name" value="DNA-directed RNA polymerase subunit beta"/>
    <property type="match status" value="1"/>
</dbReference>
<evidence type="ECO:0000259" key="16">
    <source>
        <dbReference type="Pfam" id="PF00562"/>
    </source>
</evidence>
<evidence type="ECO:0000256" key="14">
    <source>
        <dbReference type="RuleBase" id="RU000434"/>
    </source>
</evidence>
<dbReference type="Pfam" id="PF00562">
    <property type="entry name" value="RNA_pol_Rpb2_6"/>
    <property type="match status" value="1"/>
</dbReference>
<dbReference type="InterPro" id="IPR014724">
    <property type="entry name" value="RNA_pol_RPB2_OB-fold"/>
</dbReference>
<dbReference type="CDD" id="cd00653">
    <property type="entry name" value="RNA_pol_B_RPB2"/>
    <property type="match status" value="1"/>
</dbReference>
<dbReference type="GO" id="GO:0003899">
    <property type="term" value="F:DNA-directed RNA polymerase activity"/>
    <property type="evidence" value="ECO:0007669"/>
    <property type="project" value="UniProtKB-EC"/>
</dbReference>
<dbReference type="AlphaFoldDB" id="A0A6U0DT48"/>
<feature type="domain" description="RNA polymerase Rpb2" evidence="20">
    <location>
        <begin position="448"/>
        <end position="512"/>
    </location>
</feature>
<evidence type="ECO:0000256" key="6">
    <source>
        <dbReference type="ARBA" id="ARBA00022695"/>
    </source>
</evidence>
<dbReference type="Pfam" id="PF04565">
    <property type="entry name" value="RNA_pol_Rpb2_3"/>
    <property type="match status" value="1"/>
</dbReference>
<dbReference type="InterPro" id="IPR007120">
    <property type="entry name" value="DNA-dir_RNAP_su2_dom"/>
</dbReference>
<evidence type="ECO:0000259" key="20">
    <source>
        <dbReference type="Pfam" id="PF04565"/>
    </source>
</evidence>
<proteinExistence type="inferred from homology"/>
<organism evidence="23">
    <name type="scientific">Ostreococcus mediterraneus</name>
    <dbReference type="NCBI Taxonomy" id="1486918"/>
    <lineage>
        <taxon>Eukaryota</taxon>
        <taxon>Viridiplantae</taxon>
        <taxon>Chlorophyta</taxon>
        <taxon>Mamiellophyceae</taxon>
        <taxon>Mamiellales</taxon>
        <taxon>Bathycoccaceae</taxon>
        <taxon>Ostreococcus</taxon>
    </lineage>
</organism>
<feature type="domain" description="DNA-directed RNA polymerase subunit 2 hybrid-binding" evidence="16">
    <location>
        <begin position="662"/>
        <end position="1022"/>
    </location>
</feature>
<comment type="similarity">
    <text evidence="3 14">Belongs to the RNA polymerase beta chain family.</text>
</comment>
<dbReference type="InterPro" id="IPR007645">
    <property type="entry name" value="RNA_pol_Rpb2_3"/>
</dbReference>
<name>A0A6U0DT48_9CHLO</name>
<dbReference type="InterPro" id="IPR037034">
    <property type="entry name" value="RNA_pol_Rpb2_2_sf"/>
</dbReference>
<keyword evidence="7" id="KW-0479">Metal-binding</keyword>
<dbReference type="InterPro" id="IPR009674">
    <property type="entry name" value="Rpa2_dom_4"/>
</dbReference>
<feature type="domain" description="DNA-directed RNA polymerase I subunit RPA2" evidence="21">
    <location>
        <begin position="556"/>
        <end position="614"/>
    </location>
</feature>
<sequence>MGSRVGSSPGADAVVRNAERIQGLFRCHVESFNYFTSLGCDRILNSIDPEMISMSDCSEPLRIWLEDLKLESLATKVLRKGEQNANKSPRSCREAGETYKSPLSIEFCWQKSDGDIRRQTVQLGQFPIMVKSTTCTLAELSPVDLVAQGEEAYEAGGYFIINGIERMIRLIIQQRRHHILGLRRRAFLKRSPLFSEYATVMRCVAPNEQSSLIRLHYMRSGSVKVAFQYRRQEYFVPLCVILRALATCSDVEFYETLCAQLKVGSCTPESYIKERLTILQLECEELNIQTHADALLYIGQHFRTIIESDSSESDILVGERILNEFICIHLNRSAEKLSLISLMMTKLFSMVTGNCIPDNPDSLVNQEVLLPGLLLQSILRERIQLMFQKVITRIKRSTNSWTDRQLAQLIVESASMDVGKTLEYFLATGNLSSPSGLGLSQTSGFTIVAEKLNYFRYLSHFRSVHRGAYFMELRTTAVRKLLPESWGFLCPVHTPDGSPCGLLNHLAEMCEIVTPSIDPQFNSNCLNAIISILERVLMQADQSDAGLPVVIEGMFVGYVSTHDAISVVEIMRTAKSASSSSVLAHVEIAHIHSCAKHGVFPGLYIFYGPSRLIRPVQQRISGRKEYIGTLEQAFASVDSEANSSARISSHVEFKRTSPLSCIASLTPWSDYNQSPRNMYQCQMAKQTMGTPMHTICYRSDTKLYRLHSPQRPLAKTQSYDKYCLDDYALGTNAVVAVLSYTGYDMEDAMIVNKSSLARGFAHATLYKTTAESLSKQETAGSIRHKQHNKSDESNLDMFGVTNVGSVIYPGSAMLKVGGLTDSVKSRQISKHGTDPAIVDRVVFAQTPTTKNNRGCRAVITLRYNRNPVIGDKFSSRHGQKGVLSFLWAEEDMPFSNQSGIRPDIIINPHAFPSRMTIGMLVESLAAKASAMIGNFADATPFQREDNFTSPSEKYGSILRNNGYSFCGNESLINGFTGEQFSVDIYIGVVYYQRLRHMVSDKFQVRSTGPNNPLTKQPIKGRKSGGGIRFGEMERDSLLAHGAAYLLRDRLNICSDNEDTWMCNACGSLIAPWSACKSSVQYDKFSLTKLSCRSCCSNVGLERISVPHVFIYLAAELAAMNISIELAVKS</sequence>
<evidence type="ECO:0000256" key="12">
    <source>
        <dbReference type="ARBA" id="ARBA00026088"/>
    </source>
</evidence>
<comment type="subcellular location">
    <subcellularLocation>
        <location evidence="2">Nucleus</location>
    </subcellularLocation>
</comment>
<dbReference type="Gene3D" id="3.90.1100.10">
    <property type="match status" value="2"/>
</dbReference>
<evidence type="ECO:0000256" key="9">
    <source>
        <dbReference type="ARBA" id="ARBA00022833"/>
    </source>
</evidence>
<evidence type="ECO:0000259" key="19">
    <source>
        <dbReference type="Pfam" id="PF04563"/>
    </source>
</evidence>
<evidence type="ECO:0000313" key="22">
    <source>
        <dbReference type="EMBL" id="CAD8578486.1"/>
    </source>
</evidence>
<evidence type="ECO:0000256" key="7">
    <source>
        <dbReference type="ARBA" id="ARBA00022723"/>
    </source>
</evidence>
<dbReference type="Pfam" id="PF04560">
    <property type="entry name" value="RNA_pol_Rpb2_7"/>
    <property type="match status" value="1"/>
</dbReference>
<evidence type="ECO:0000256" key="1">
    <source>
        <dbReference type="ARBA" id="ARBA00004026"/>
    </source>
</evidence>
<dbReference type="Pfam" id="PF04563">
    <property type="entry name" value="RNA_pol_Rpb2_1"/>
    <property type="match status" value="1"/>
</dbReference>
<dbReference type="Pfam" id="PF06883">
    <property type="entry name" value="RNA_pol_Rpa2_4"/>
    <property type="match status" value="1"/>
</dbReference>
<evidence type="ECO:0000256" key="10">
    <source>
        <dbReference type="ARBA" id="ARBA00023163"/>
    </source>
</evidence>
<dbReference type="EMBL" id="HBEW01002143">
    <property type="protein sequence ID" value="CAD8578488.1"/>
    <property type="molecule type" value="Transcribed_RNA"/>
</dbReference>
<protein>
    <recommendedName>
        <fullName evidence="15">DNA-directed RNA polymerase subunit beta</fullName>
        <ecNumber evidence="15">2.7.7.6</ecNumber>
    </recommendedName>
</protein>
<evidence type="ECO:0000313" key="24">
    <source>
        <dbReference type="EMBL" id="CAD8578488.1"/>
    </source>
</evidence>
<dbReference type="FunFam" id="2.40.270.10:FF:000011">
    <property type="entry name" value="DNA-directed RNA polymerase subunit beta"/>
    <property type="match status" value="1"/>
</dbReference>
<dbReference type="GO" id="GO:0000428">
    <property type="term" value="C:DNA-directed RNA polymerase complex"/>
    <property type="evidence" value="ECO:0007669"/>
    <property type="project" value="UniProtKB-KW"/>
</dbReference>
<comment type="function">
    <text evidence="1 15">DNA-dependent RNA polymerase catalyzes the transcription of DNA into RNA using the four ribonucleoside triphosphates as substrates.</text>
</comment>
<dbReference type="InterPro" id="IPR015712">
    <property type="entry name" value="DNA-dir_RNA_pol_su2"/>
</dbReference>
<evidence type="ECO:0000259" key="17">
    <source>
        <dbReference type="Pfam" id="PF04560"/>
    </source>
</evidence>
<accession>A0A6U0DT48</accession>
<evidence type="ECO:0000256" key="15">
    <source>
        <dbReference type="RuleBase" id="RU363031"/>
    </source>
</evidence>
<dbReference type="InterPro" id="IPR037033">
    <property type="entry name" value="DNA-dir_RNAP_su2_hyb_sf"/>
</dbReference>
<feature type="domain" description="RNA polymerase Rpb2" evidence="17">
    <location>
        <begin position="1025"/>
        <end position="1127"/>
    </location>
</feature>
<dbReference type="Pfam" id="PF04561">
    <property type="entry name" value="RNA_pol_Rpb2_2"/>
    <property type="match status" value="1"/>
</dbReference>
<dbReference type="GO" id="GO:0006351">
    <property type="term" value="P:DNA-templated transcription"/>
    <property type="evidence" value="ECO:0007669"/>
    <property type="project" value="InterPro"/>
</dbReference>
<reference evidence="23" key="1">
    <citation type="submission" date="2021-01" db="EMBL/GenBank/DDBJ databases">
        <authorList>
            <person name="Corre E."/>
            <person name="Pelletier E."/>
            <person name="Niang G."/>
            <person name="Scheremetjew M."/>
            <person name="Finn R."/>
            <person name="Kale V."/>
            <person name="Holt S."/>
            <person name="Cochrane G."/>
            <person name="Meng A."/>
            <person name="Brown T."/>
            <person name="Cohen L."/>
        </authorList>
    </citation>
    <scope>NUCLEOTIDE SEQUENCE</scope>
    <source>
        <strain evidence="23">Clade-D-RCC2572</strain>
    </source>
</reference>
<dbReference type="InterPro" id="IPR007641">
    <property type="entry name" value="RNA_pol_Rpb2_7"/>
</dbReference>
<dbReference type="EMBL" id="HBEW01002141">
    <property type="protein sequence ID" value="CAD8578486.1"/>
    <property type="molecule type" value="Transcribed_RNA"/>
</dbReference>
<dbReference type="InterPro" id="IPR007121">
    <property type="entry name" value="RNA_pol_bsu_CS"/>
</dbReference>
<evidence type="ECO:0000256" key="2">
    <source>
        <dbReference type="ARBA" id="ARBA00004123"/>
    </source>
</evidence>
<dbReference type="GO" id="GO:0032549">
    <property type="term" value="F:ribonucleoside binding"/>
    <property type="evidence" value="ECO:0007669"/>
    <property type="project" value="InterPro"/>
</dbReference>
<evidence type="ECO:0000256" key="4">
    <source>
        <dbReference type="ARBA" id="ARBA00022478"/>
    </source>
</evidence>
<evidence type="ECO:0000256" key="5">
    <source>
        <dbReference type="ARBA" id="ARBA00022679"/>
    </source>
</evidence>
<dbReference type="SUPFAM" id="SSF64484">
    <property type="entry name" value="beta and beta-prime subunits of DNA dependent RNA-polymerase"/>
    <property type="match status" value="1"/>
</dbReference>
<keyword evidence="8" id="KW-0863">Zinc-finger</keyword>
<evidence type="ECO:0000256" key="8">
    <source>
        <dbReference type="ARBA" id="ARBA00022771"/>
    </source>
</evidence>